<dbReference type="STRING" id="285568.AQJ66_26865"/>
<proteinExistence type="predicted"/>
<dbReference type="RefSeq" id="WP_061927211.1">
    <property type="nucleotide sequence ID" value="NZ_KQ948866.1"/>
</dbReference>
<feature type="domain" description="GmrSD restriction endonucleases N-terminal" evidence="1">
    <location>
        <begin position="54"/>
        <end position="194"/>
    </location>
</feature>
<dbReference type="EMBL" id="LMWX01000048">
    <property type="protein sequence ID" value="KUN80360.1"/>
    <property type="molecule type" value="Genomic_DNA"/>
</dbReference>
<dbReference type="PANTHER" id="PTHR39639:SF1">
    <property type="entry name" value="DUF262 DOMAIN-CONTAINING PROTEIN"/>
    <property type="match status" value="1"/>
</dbReference>
<name>A0A101SUC7_9ACTN</name>
<comment type="caution">
    <text evidence="2">The sequence shown here is derived from an EMBL/GenBank/DDBJ whole genome shotgun (WGS) entry which is preliminary data.</text>
</comment>
<dbReference type="Pfam" id="PF03235">
    <property type="entry name" value="GmrSD_N"/>
    <property type="match status" value="1"/>
</dbReference>
<evidence type="ECO:0000313" key="3">
    <source>
        <dbReference type="Proteomes" id="UP000053024"/>
    </source>
</evidence>
<accession>A0A101SUC7</accession>
<gene>
    <name evidence="2" type="ORF">AQJ66_26865</name>
</gene>
<keyword evidence="3" id="KW-1185">Reference proteome</keyword>
<dbReference type="AlphaFoldDB" id="A0A101SUC7"/>
<dbReference type="PANTHER" id="PTHR39639">
    <property type="entry name" value="CHROMOSOME 16, WHOLE GENOME SHOTGUN SEQUENCE"/>
    <property type="match status" value="1"/>
</dbReference>
<dbReference type="InterPro" id="IPR004919">
    <property type="entry name" value="GmrSD_N"/>
</dbReference>
<organism evidence="2 3">
    <name type="scientific">Streptomyces bungoensis</name>
    <dbReference type="NCBI Taxonomy" id="285568"/>
    <lineage>
        <taxon>Bacteria</taxon>
        <taxon>Bacillati</taxon>
        <taxon>Actinomycetota</taxon>
        <taxon>Actinomycetes</taxon>
        <taxon>Kitasatosporales</taxon>
        <taxon>Streptomycetaceae</taxon>
        <taxon>Streptomyces</taxon>
    </lineage>
</organism>
<dbReference type="Proteomes" id="UP000053024">
    <property type="component" value="Unassembled WGS sequence"/>
</dbReference>
<sequence length="396" mass="45715">MSQIREPEDASSDVDAEELFGESEDDLENLHSATTFDAFVVSSDWTTETLLGQIDRANIELDPIFQRRDAWDRKKKSRFIESLIVGLPVPQIVLAERKSKRGKYIVLDGKQRLLTLIQFAKGDFKLTGLELRSDLNRHDIDSMPADEKLAFETQTLRTMVVRHWQGDEFLYLVFHRLNTGSVPLSPQELRQALHPGDFVAFVNEFTTEDLTFARLFGRKDGPDFRMRDVELLVRYFAFARFLPAYSGNLKYLLDLTCSKMNSSWKRERQEVEEQARQCSEAIRAISAIFRDKAFRRHNGEEYERPFNRAVFDIMCFYAGDPATRARMIERSDEVRRAFEDLSGNARFVAALTSTTKSLESVETRLIAWGRALERAIEMRLPVPVLTEEGRIAYSEV</sequence>
<reference evidence="2 3" key="1">
    <citation type="submission" date="2015-10" db="EMBL/GenBank/DDBJ databases">
        <title>Draft genome sequence of Streptomyces bungoensis DSM 41781, type strain for the species Streptomyces bungoensis.</title>
        <authorList>
            <person name="Ruckert C."/>
            <person name="Winkler A."/>
            <person name="Kalinowski J."/>
            <person name="Kampfer P."/>
            <person name="Glaeser S."/>
        </authorList>
    </citation>
    <scope>NUCLEOTIDE SEQUENCE [LARGE SCALE GENOMIC DNA]</scope>
    <source>
        <strain evidence="2 3">DSM 41781</strain>
    </source>
</reference>
<dbReference type="OrthoDB" id="9787127at2"/>
<protein>
    <recommendedName>
        <fullName evidence="1">GmrSD restriction endonucleases N-terminal domain-containing protein</fullName>
    </recommendedName>
</protein>
<evidence type="ECO:0000259" key="1">
    <source>
        <dbReference type="Pfam" id="PF03235"/>
    </source>
</evidence>
<evidence type="ECO:0000313" key="2">
    <source>
        <dbReference type="EMBL" id="KUN80360.1"/>
    </source>
</evidence>